<feature type="transmembrane region" description="Helical" evidence="2">
    <location>
        <begin position="80"/>
        <end position="101"/>
    </location>
</feature>
<feature type="region of interest" description="Disordered" evidence="1">
    <location>
        <begin position="112"/>
        <end position="132"/>
    </location>
</feature>
<feature type="region of interest" description="Disordered" evidence="1">
    <location>
        <begin position="276"/>
        <end position="299"/>
    </location>
</feature>
<organism evidence="3 4">
    <name type="scientific">Kitasatospora nipponensis</name>
    <dbReference type="NCBI Taxonomy" id="258049"/>
    <lineage>
        <taxon>Bacteria</taxon>
        <taxon>Bacillati</taxon>
        <taxon>Actinomycetota</taxon>
        <taxon>Actinomycetes</taxon>
        <taxon>Kitasatosporales</taxon>
        <taxon>Streptomycetaceae</taxon>
        <taxon>Kitasatospora</taxon>
    </lineage>
</organism>
<gene>
    <name evidence="3" type="ORF">GCM10009665_28740</name>
</gene>
<dbReference type="Proteomes" id="UP001500037">
    <property type="component" value="Unassembled WGS sequence"/>
</dbReference>
<dbReference type="RefSeq" id="WP_344441903.1">
    <property type="nucleotide sequence ID" value="NZ_BAAALF010000040.1"/>
</dbReference>
<sequence>MPIAEDPQSRPADDPVPAGPDPFDGIVLDEDFIRGAVVKEPAARTRVLSARWRHDPPVDPGGRRWVLEPVPAAARSGSEWWRTVPLVLAAVVVVVLALAFLDPSRGLLHTSRADPPATTADPTIQHPFQGSPAADWSDNAGGIVLPAAQPVGAYSGAQVAQDLQRVKDFLVAANLDPNVIAGGYPDQAISLVDPIEGTPPGTMRKFLDRSLEHPSDVDDPLGLFSRFDPRQAVMVGSVVKVKGAMNVGGDGRNGLRIRTDYTFVYALRPGPLAGNASLPPAAPPRPGGAPSAESVARVRPAGDVVPPDVVKRTIVRRAIVFDVPDPGQFMITPGTLTIRDYPSSVGDTSCGPSTGFFRPAFPGAPVQGPPASTGIIDPYDRDTPIAGSGDCLGDSRN</sequence>
<keyword evidence="2" id="KW-1133">Transmembrane helix</keyword>
<dbReference type="EMBL" id="BAAALF010000040">
    <property type="protein sequence ID" value="GAA1236810.1"/>
    <property type="molecule type" value="Genomic_DNA"/>
</dbReference>
<evidence type="ECO:0000256" key="2">
    <source>
        <dbReference type="SAM" id="Phobius"/>
    </source>
</evidence>
<keyword evidence="4" id="KW-1185">Reference proteome</keyword>
<evidence type="ECO:0000256" key="1">
    <source>
        <dbReference type="SAM" id="MobiDB-lite"/>
    </source>
</evidence>
<keyword evidence="2" id="KW-0812">Transmembrane</keyword>
<accession>A0ABP4GSP7</accession>
<protein>
    <submittedName>
        <fullName evidence="3">Uncharacterized protein</fullName>
    </submittedName>
</protein>
<keyword evidence="2" id="KW-0472">Membrane</keyword>
<evidence type="ECO:0000313" key="4">
    <source>
        <dbReference type="Proteomes" id="UP001500037"/>
    </source>
</evidence>
<feature type="region of interest" description="Disordered" evidence="1">
    <location>
        <begin position="1"/>
        <end position="21"/>
    </location>
</feature>
<proteinExistence type="predicted"/>
<feature type="region of interest" description="Disordered" evidence="1">
    <location>
        <begin position="369"/>
        <end position="397"/>
    </location>
</feature>
<evidence type="ECO:0000313" key="3">
    <source>
        <dbReference type="EMBL" id="GAA1236810.1"/>
    </source>
</evidence>
<name>A0ABP4GSP7_9ACTN</name>
<reference evidence="4" key="1">
    <citation type="journal article" date="2019" name="Int. J. Syst. Evol. Microbiol.">
        <title>The Global Catalogue of Microorganisms (GCM) 10K type strain sequencing project: providing services to taxonomists for standard genome sequencing and annotation.</title>
        <authorList>
            <consortium name="The Broad Institute Genomics Platform"/>
            <consortium name="The Broad Institute Genome Sequencing Center for Infectious Disease"/>
            <person name="Wu L."/>
            <person name="Ma J."/>
        </authorList>
    </citation>
    <scope>NUCLEOTIDE SEQUENCE [LARGE SCALE GENOMIC DNA]</scope>
    <source>
        <strain evidence="4">JCM 13004</strain>
    </source>
</reference>
<comment type="caution">
    <text evidence="3">The sequence shown here is derived from an EMBL/GenBank/DDBJ whole genome shotgun (WGS) entry which is preliminary data.</text>
</comment>